<accession>A0A060QG35</accession>
<sequence>MSALAVFAQTCPQRMSAEEVGRNIGSALHAGLAITQGDVSQADIQRERLKLGAQAIMQAWRDLDVLEIREETEVLTRLQNVERTISARKRPALA</sequence>
<protein>
    <submittedName>
        <fullName evidence="1">Uncharacterized protein</fullName>
    </submittedName>
</protein>
<name>A0A060QG35_9PROT</name>
<proteinExistence type="predicted"/>
<evidence type="ECO:0000313" key="1">
    <source>
        <dbReference type="EMBL" id="CDG39643.1"/>
    </source>
</evidence>
<organism evidence="1 2">
    <name type="scientific">Asaia bogorensis</name>
    <dbReference type="NCBI Taxonomy" id="91915"/>
    <lineage>
        <taxon>Bacteria</taxon>
        <taxon>Pseudomonadati</taxon>
        <taxon>Pseudomonadota</taxon>
        <taxon>Alphaproteobacteria</taxon>
        <taxon>Acetobacterales</taxon>
        <taxon>Acetobacteraceae</taxon>
        <taxon>Asaia</taxon>
    </lineage>
</organism>
<evidence type="ECO:0000313" key="2">
    <source>
        <dbReference type="Proteomes" id="UP000027583"/>
    </source>
</evidence>
<gene>
    <name evidence="1" type="ORF">ASAP_1598</name>
</gene>
<reference evidence="1 2" key="1">
    <citation type="journal article" date="2014" name="Genome Biol. Evol.">
        <title>Acetic acid bacteria genomes reveal functional traits for adaptation to life in insect guts.</title>
        <authorList>
            <person name="Chouaia B."/>
            <person name="Gaiarsa S."/>
            <person name="Crotti E."/>
            <person name="Comandatore F."/>
            <person name="Degli Esposti M."/>
            <person name="Ricci I."/>
            <person name="Alma A."/>
            <person name="Favia G."/>
            <person name="Bandi C."/>
            <person name="Daffonchio D."/>
        </authorList>
    </citation>
    <scope>NUCLEOTIDE SEQUENCE [LARGE SCALE GENOMIC DNA]</scope>
    <source>
        <strain evidence="1 2">SF2.1</strain>
    </source>
</reference>
<dbReference type="EMBL" id="CBLX010000009">
    <property type="protein sequence ID" value="CDG39643.1"/>
    <property type="molecule type" value="Genomic_DNA"/>
</dbReference>
<reference evidence="1 2" key="2">
    <citation type="journal article" date="2014" name="PLoS ONE">
        <title>Evolution of mitochondria reconstructed from the energy metabolism of living bacteria.</title>
        <authorList>
            <person name="Degli Esposti M."/>
            <person name="Chouaia B."/>
            <person name="Comandatore F."/>
            <person name="Crotti E."/>
            <person name="Sassera D."/>
            <person name="Lievens P.M."/>
            <person name="Daffonchio D."/>
            <person name="Bandi C."/>
        </authorList>
    </citation>
    <scope>NUCLEOTIDE SEQUENCE [LARGE SCALE GENOMIC DNA]</scope>
    <source>
        <strain evidence="1 2">SF2.1</strain>
    </source>
</reference>
<comment type="caution">
    <text evidence="1">The sequence shown here is derived from an EMBL/GenBank/DDBJ whole genome shotgun (WGS) entry which is preliminary data.</text>
</comment>
<dbReference type="RefSeq" id="WP_023977168.1">
    <property type="nucleotide sequence ID" value="NZ_CBLX010000009.1"/>
</dbReference>
<dbReference type="AlphaFoldDB" id="A0A060QG35"/>
<dbReference type="Proteomes" id="UP000027583">
    <property type="component" value="Unassembled WGS sequence"/>
</dbReference>